<comment type="caution">
    <text evidence="2">The sequence shown here is derived from an EMBL/GenBank/DDBJ whole genome shotgun (WGS) entry which is preliminary data.</text>
</comment>
<dbReference type="Pfam" id="PF11306">
    <property type="entry name" value="DUF3108"/>
    <property type="match status" value="1"/>
</dbReference>
<organism evidence="2 3">
    <name type="scientific">Massilia aurea</name>
    <dbReference type="NCBI Taxonomy" id="373040"/>
    <lineage>
        <taxon>Bacteria</taxon>
        <taxon>Pseudomonadati</taxon>
        <taxon>Pseudomonadota</taxon>
        <taxon>Betaproteobacteria</taxon>
        <taxon>Burkholderiales</taxon>
        <taxon>Oxalobacteraceae</taxon>
        <taxon>Telluria group</taxon>
        <taxon>Massilia</taxon>
    </lineage>
</organism>
<dbReference type="RefSeq" id="WP_183553048.1">
    <property type="nucleotide sequence ID" value="NZ_JACHBX010000001.1"/>
</dbReference>
<dbReference type="AlphaFoldDB" id="A0A7W9WZ85"/>
<proteinExistence type="predicted"/>
<keyword evidence="3" id="KW-1185">Reference proteome</keyword>
<reference evidence="2 3" key="1">
    <citation type="submission" date="2020-08" db="EMBL/GenBank/DDBJ databases">
        <title>The Agave Microbiome: Exploring the role of microbial communities in plant adaptations to desert environments.</title>
        <authorList>
            <person name="Partida-Martinez L.P."/>
        </authorList>
    </citation>
    <scope>NUCLEOTIDE SEQUENCE [LARGE SCALE GENOMIC DNA]</scope>
    <source>
        <strain evidence="2 3">AT3.2</strain>
    </source>
</reference>
<evidence type="ECO:0000313" key="3">
    <source>
        <dbReference type="Proteomes" id="UP000540787"/>
    </source>
</evidence>
<dbReference type="Proteomes" id="UP000540787">
    <property type="component" value="Unassembled WGS sequence"/>
</dbReference>
<evidence type="ECO:0000313" key="2">
    <source>
        <dbReference type="EMBL" id="MBB6133549.1"/>
    </source>
</evidence>
<feature type="region of interest" description="Disordered" evidence="1">
    <location>
        <begin position="69"/>
        <end position="90"/>
    </location>
</feature>
<protein>
    <submittedName>
        <fullName evidence="2">Uncharacterized protein</fullName>
    </submittedName>
</protein>
<name>A0A7W9WZ85_9BURK</name>
<evidence type="ECO:0000256" key="1">
    <source>
        <dbReference type="SAM" id="MobiDB-lite"/>
    </source>
</evidence>
<accession>A0A7W9WZ85</accession>
<feature type="compositionally biased region" description="Pro residues" evidence="1">
    <location>
        <begin position="75"/>
        <end position="89"/>
    </location>
</feature>
<dbReference type="InterPro" id="IPR021457">
    <property type="entry name" value="DUF3108"/>
</dbReference>
<sequence>MIFLAPLHRNRRLLLVCVLSLLLHALVIAWIDARLTQRPAVIGVPEFTVRLASAERGIVDARSRAVETPAAPAASAPPEPPAPAPPVAPAPIAMADSGPVAIPSAALPIDAGEAALPAASGGSAAPIQMPGTYRVKPPPSGRIDYTVVTRSSLDAPSQDGGSARMVWRSDGTRYAVELDGVLGTISSEGQVDDAGIAPQRALTGMGTGALTTVFDRGSGTIGAGPQGQPFPLVPGSQDTASVLLQLAGMGVSDAGQIKDVLEFWVSGAGGAGIERYQVMGPERIATAAGPLETVRLVRLGEPGAPVLELWLAPQHAWLPVQLRVTDALGASRTQTLASIAIDTSAAPKKSAQE</sequence>
<gene>
    <name evidence="2" type="ORF">HD842_001660</name>
</gene>
<dbReference type="EMBL" id="JACHBX010000001">
    <property type="protein sequence ID" value="MBB6133549.1"/>
    <property type="molecule type" value="Genomic_DNA"/>
</dbReference>
<feature type="region of interest" description="Disordered" evidence="1">
    <location>
        <begin position="118"/>
        <end position="140"/>
    </location>
</feature>